<dbReference type="EMBL" id="KQ435698">
    <property type="protein sequence ID" value="KOX80660.1"/>
    <property type="molecule type" value="Genomic_DNA"/>
</dbReference>
<evidence type="ECO:0000256" key="1">
    <source>
        <dbReference type="SAM" id="MobiDB-lite"/>
    </source>
</evidence>
<name>A0A0M9AAR4_9HYME</name>
<feature type="region of interest" description="Disordered" evidence="1">
    <location>
        <begin position="13"/>
        <end position="51"/>
    </location>
</feature>
<dbReference type="AlphaFoldDB" id="A0A0M9AAR4"/>
<reference evidence="2 3" key="1">
    <citation type="submission" date="2015-07" db="EMBL/GenBank/DDBJ databases">
        <title>The genome of Melipona quadrifasciata.</title>
        <authorList>
            <person name="Pan H."/>
            <person name="Kapheim K."/>
        </authorList>
    </citation>
    <scope>NUCLEOTIDE SEQUENCE [LARGE SCALE GENOMIC DNA]</scope>
    <source>
        <strain evidence="2">0111107301</strain>
        <tissue evidence="2">Whole body</tissue>
    </source>
</reference>
<evidence type="ECO:0000313" key="3">
    <source>
        <dbReference type="Proteomes" id="UP000053105"/>
    </source>
</evidence>
<protein>
    <submittedName>
        <fullName evidence="2">Uncharacterized protein</fullName>
    </submittedName>
</protein>
<sequence>MLWGFIDIRRDRQRDDRKDKDGGIGSLGYEGRQRVNYKDRRGGSSKREKRR</sequence>
<feature type="compositionally biased region" description="Basic and acidic residues" evidence="1">
    <location>
        <begin position="13"/>
        <end position="22"/>
    </location>
</feature>
<evidence type="ECO:0000313" key="2">
    <source>
        <dbReference type="EMBL" id="KOX80660.1"/>
    </source>
</evidence>
<accession>A0A0M9AAR4</accession>
<keyword evidence="3" id="KW-1185">Reference proteome</keyword>
<organism evidence="2 3">
    <name type="scientific">Melipona quadrifasciata</name>
    <dbReference type="NCBI Taxonomy" id="166423"/>
    <lineage>
        <taxon>Eukaryota</taxon>
        <taxon>Metazoa</taxon>
        <taxon>Ecdysozoa</taxon>
        <taxon>Arthropoda</taxon>
        <taxon>Hexapoda</taxon>
        <taxon>Insecta</taxon>
        <taxon>Pterygota</taxon>
        <taxon>Neoptera</taxon>
        <taxon>Endopterygota</taxon>
        <taxon>Hymenoptera</taxon>
        <taxon>Apocrita</taxon>
        <taxon>Aculeata</taxon>
        <taxon>Apoidea</taxon>
        <taxon>Anthophila</taxon>
        <taxon>Apidae</taxon>
        <taxon>Melipona</taxon>
    </lineage>
</organism>
<dbReference type="Proteomes" id="UP000053105">
    <property type="component" value="Unassembled WGS sequence"/>
</dbReference>
<proteinExistence type="predicted"/>
<gene>
    <name evidence="2" type="ORF">WN51_01948</name>
</gene>
<feature type="compositionally biased region" description="Basic and acidic residues" evidence="1">
    <location>
        <begin position="31"/>
        <end position="51"/>
    </location>
</feature>